<dbReference type="PROSITE" id="PS50240">
    <property type="entry name" value="TRYPSIN_DOM"/>
    <property type="match status" value="1"/>
</dbReference>
<dbReference type="PANTHER" id="PTHR43969">
    <property type="entry name" value="GLUTATHIONE S TRANSFERASE D10, ISOFORM A-RELATED"/>
    <property type="match status" value="1"/>
</dbReference>
<dbReference type="SFLD" id="SFLDG00358">
    <property type="entry name" value="Main_(cytGST)"/>
    <property type="match status" value="1"/>
</dbReference>
<dbReference type="GO" id="GO:0006749">
    <property type="term" value="P:glutathione metabolic process"/>
    <property type="evidence" value="ECO:0007669"/>
    <property type="project" value="TreeGrafter"/>
</dbReference>
<dbReference type="OrthoDB" id="7422296at2759"/>
<dbReference type="SFLD" id="SFLDS00019">
    <property type="entry name" value="Glutathione_Transferase_(cytos"/>
    <property type="match status" value="1"/>
</dbReference>
<evidence type="ECO:0000313" key="5">
    <source>
        <dbReference type="Proteomes" id="UP000494106"/>
    </source>
</evidence>
<dbReference type="SUPFAM" id="SSF50494">
    <property type="entry name" value="Trypsin-like serine proteases"/>
    <property type="match status" value="1"/>
</dbReference>
<dbReference type="AlphaFoldDB" id="A0A8S1BIW8"/>
<dbReference type="SUPFAM" id="SSF52833">
    <property type="entry name" value="Thioredoxin-like"/>
    <property type="match status" value="1"/>
</dbReference>
<comment type="caution">
    <text evidence="4">The sequence shown here is derived from an EMBL/GenBank/DDBJ whole genome shotgun (WGS) entry which is preliminary data.</text>
</comment>
<dbReference type="InterPro" id="IPR036282">
    <property type="entry name" value="Glutathione-S-Trfase_C_sf"/>
</dbReference>
<dbReference type="Gene3D" id="1.20.1050.10">
    <property type="match status" value="1"/>
</dbReference>
<dbReference type="InterPro" id="IPR040079">
    <property type="entry name" value="Glutathione_S-Trfase"/>
</dbReference>
<dbReference type="InterPro" id="IPR001254">
    <property type="entry name" value="Trypsin_dom"/>
</dbReference>
<dbReference type="InterPro" id="IPR009003">
    <property type="entry name" value="Peptidase_S1_PA"/>
</dbReference>
<organism evidence="4 5">
    <name type="scientific">Arctia plantaginis</name>
    <name type="common">Wood tiger moth</name>
    <name type="synonym">Phalaena plantaginis</name>
    <dbReference type="NCBI Taxonomy" id="874455"/>
    <lineage>
        <taxon>Eukaryota</taxon>
        <taxon>Metazoa</taxon>
        <taxon>Ecdysozoa</taxon>
        <taxon>Arthropoda</taxon>
        <taxon>Hexapoda</taxon>
        <taxon>Insecta</taxon>
        <taxon>Pterygota</taxon>
        <taxon>Neoptera</taxon>
        <taxon>Endopterygota</taxon>
        <taxon>Lepidoptera</taxon>
        <taxon>Glossata</taxon>
        <taxon>Ditrysia</taxon>
        <taxon>Noctuoidea</taxon>
        <taxon>Erebidae</taxon>
        <taxon>Arctiinae</taxon>
        <taxon>Arctia</taxon>
    </lineage>
</organism>
<reference evidence="4 5" key="1">
    <citation type="submission" date="2020-04" db="EMBL/GenBank/DDBJ databases">
        <authorList>
            <person name="Wallbank WR R."/>
            <person name="Pardo Diaz C."/>
            <person name="Kozak K."/>
            <person name="Martin S."/>
            <person name="Jiggins C."/>
            <person name="Moest M."/>
            <person name="Warren A I."/>
            <person name="Byers J.R.P. K."/>
            <person name="Montejo-Kovacevich G."/>
            <person name="Yen C E."/>
        </authorList>
    </citation>
    <scope>NUCLEOTIDE SEQUENCE [LARGE SCALE GENOMIC DNA]</scope>
</reference>
<evidence type="ECO:0000259" key="2">
    <source>
        <dbReference type="PROSITE" id="PS50240"/>
    </source>
</evidence>
<feature type="domain" description="Peptidase S1" evidence="2">
    <location>
        <begin position="156"/>
        <end position="487"/>
    </location>
</feature>
<dbReference type="GO" id="GO:0004364">
    <property type="term" value="F:glutathione transferase activity"/>
    <property type="evidence" value="ECO:0007669"/>
    <property type="project" value="TreeGrafter"/>
</dbReference>
<dbReference type="InterPro" id="IPR004045">
    <property type="entry name" value="Glutathione_S-Trfase_N"/>
</dbReference>
<keyword evidence="5" id="KW-1185">Reference proteome</keyword>
<dbReference type="InterPro" id="IPR036249">
    <property type="entry name" value="Thioredoxin-like_sf"/>
</dbReference>
<protein>
    <submittedName>
        <fullName evidence="4">Uncharacterized protein</fullName>
    </submittedName>
</protein>
<dbReference type="GO" id="GO:0004252">
    <property type="term" value="F:serine-type endopeptidase activity"/>
    <property type="evidence" value="ECO:0007669"/>
    <property type="project" value="InterPro"/>
</dbReference>
<dbReference type="GO" id="GO:0006508">
    <property type="term" value="P:proteolysis"/>
    <property type="evidence" value="ECO:0007669"/>
    <property type="project" value="InterPro"/>
</dbReference>
<dbReference type="FunFam" id="3.40.30.10:FF:000034">
    <property type="entry name" value="glutathione S-transferase 1"/>
    <property type="match status" value="1"/>
</dbReference>
<dbReference type="InterPro" id="IPR043504">
    <property type="entry name" value="Peptidase_S1_PA_chymotrypsin"/>
</dbReference>
<dbReference type="Proteomes" id="UP000494106">
    <property type="component" value="Unassembled WGS sequence"/>
</dbReference>
<dbReference type="Pfam" id="PF02798">
    <property type="entry name" value="GST_N"/>
    <property type="match status" value="1"/>
</dbReference>
<dbReference type="Gene3D" id="2.40.10.10">
    <property type="entry name" value="Trypsin-like serine proteases"/>
    <property type="match status" value="2"/>
</dbReference>
<evidence type="ECO:0000313" key="4">
    <source>
        <dbReference type="EMBL" id="CAB3258344.1"/>
    </source>
</evidence>
<dbReference type="SMART" id="SM00020">
    <property type="entry name" value="Tryp_SPc"/>
    <property type="match status" value="1"/>
</dbReference>
<dbReference type="EMBL" id="CADEBC010000598">
    <property type="protein sequence ID" value="CAB3258344.1"/>
    <property type="molecule type" value="Genomic_DNA"/>
</dbReference>
<sequence length="594" mass="67332">MSIIIHKTGLSPPARAVLIVVDILGLKAETREVNLSKRDQYKPDYLKKNPLHTVPLLEDGDLVLADSHAINAYLVSAYGTGEQSKLYPTDLAARSIVDQRLYFDATILFQRLRTVVKSRTSPTQDQENDIYEAYSFTEKYLEDTPYMAGFSCQRRIIHGRISETGKRFVVYLLNSKYSDVQPVGWLCGGALISESNILTSAACLTEVKYMYAIAGYRRYVSGTDIDKDECTRVKKNKIVETIIPAEFKGSQNPEDWMKYDVGIAVVEKPYNFTDLSYYVLCSYAPAKTFINYDKRLEVPSTESYIFGWGGNRGRKPNAKQDLNTEYMHEAKTVLTNTSFCEHYVSEKMKAVVQSSLLCAYGSGYIGGSGKEDFDPDPSLDDDCLWRRFNLNAPSNGTCEDEFHEDQKNFNDNLSDEIPERRSFDGFADNGGICENDHGGPLVTFLGSTEIIIGISITSIYTSRYECEGPYLYYGVAKMGPLIRCLMAKSSETLALCKQLSYNAKKMKIVWPAASREQIITTTPKPTRKPSTRTTRQWSPKRTTKHNTKLATKHTTKHILRFTRKEVHIKMRVTENHKVLKPKDVSLRPIRDIKL</sequence>
<gene>
    <name evidence="4" type="ORF">APLA_LOCUS16420</name>
</gene>
<dbReference type="PROSITE" id="PS50404">
    <property type="entry name" value="GST_NTER"/>
    <property type="match status" value="1"/>
</dbReference>
<dbReference type="Pfam" id="PF00089">
    <property type="entry name" value="Trypsin"/>
    <property type="match status" value="1"/>
</dbReference>
<accession>A0A8S1BIW8</accession>
<name>A0A8S1BIW8_ARCPL</name>
<feature type="domain" description="GST N-terminal" evidence="3">
    <location>
        <begin position="1"/>
        <end position="82"/>
    </location>
</feature>
<dbReference type="Gene3D" id="3.40.30.10">
    <property type="entry name" value="Glutaredoxin"/>
    <property type="match status" value="1"/>
</dbReference>
<proteinExistence type="predicted"/>
<feature type="region of interest" description="Disordered" evidence="1">
    <location>
        <begin position="522"/>
        <end position="544"/>
    </location>
</feature>
<evidence type="ECO:0000259" key="3">
    <source>
        <dbReference type="PROSITE" id="PS50404"/>
    </source>
</evidence>
<dbReference type="PANTHER" id="PTHR43969:SF4">
    <property type="entry name" value="FI01423P-RELATED"/>
    <property type="match status" value="1"/>
</dbReference>
<evidence type="ECO:0000256" key="1">
    <source>
        <dbReference type="SAM" id="MobiDB-lite"/>
    </source>
</evidence>
<dbReference type="SUPFAM" id="SSF47616">
    <property type="entry name" value="GST C-terminal domain-like"/>
    <property type="match status" value="1"/>
</dbReference>